<evidence type="ECO:0000313" key="3">
    <source>
        <dbReference type="Proteomes" id="UP000617979"/>
    </source>
</evidence>
<accession>A0ABQ1GDX5</accession>
<proteinExistence type="predicted"/>
<sequence>MEKLWRRSRNFPHRVILCLVGVRMLILVIVALWIILQDRDLPDLLFWTTFGILFATQFIDVRRKVKRKVKR</sequence>
<organism evidence="2 3">
    <name type="scientific">Kroppenstedtia guangzhouensis</name>
    <dbReference type="NCBI Taxonomy" id="1274356"/>
    <lineage>
        <taxon>Bacteria</taxon>
        <taxon>Bacillati</taxon>
        <taxon>Bacillota</taxon>
        <taxon>Bacilli</taxon>
        <taxon>Bacillales</taxon>
        <taxon>Thermoactinomycetaceae</taxon>
        <taxon>Kroppenstedtia</taxon>
    </lineage>
</organism>
<keyword evidence="1" id="KW-1133">Transmembrane helix</keyword>
<gene>
    <name evidence="2" type="ORF">GCM10007416_13580</name>
</gene>
<dbReference type="RefSeq" id="WP_188431239.1">
    <property type="nucleotide sequence ID" value="NZ_BMEX01000004.1"/>
</dbReference>
<keyword evidence="3" id="KW-1185">Reference proteome</keyword>
<feature type="transmembrane region" description="Helical" evidence="1">
    <location>
        <begin position="15"/>
        <end position="35"/>
    </location>
</feature>
<feature type="transmembrane region" description="Helical" evidence="1">
    <location>
        <begin position="41"/>
        <end position="61"/>
    </location>
</feature>
<keyword evidence="1" id="KW-0472">Membrane</keyword>
<keyword evidence="1" id="KW-0812">Transmembrane</keyword>
<comment type="caution">
    <text evidence="2">The sequence shown here is derived from an EMBL/GenBank/DDBJ whole genome shotgun (WGS) entry which is preliminary data.</text>
</comment>
<dbReference type="EMBL" id="BMEX01000004">
    <property type="protein sequence ID" value="GGA41939.1"/>
    <property type="molecule type" value="Genomic_DNA"/>
</dbReference>
<evidence type="ECO:0000313" key="2">
    <source>
        <dbReference type="EMBL" id="GGA41939.1"/>
    </source>
</evidence>
<dbReference type="Proteomes" id="UP000617979">
    <property type="component" value="Unassembled WGS sequence"/>
</dbReference>
<evidence type="ECO:0000256" key="1">
    <source>
        <dbReference type="SAM" id="Phobius"/>
    </source>
</evidence>
<protein>
    <submittedName>
        <fullName evidence="2">Uncharacterized protein</fullName>
    </submittedName>
</protein>
<name>A0ABQ1GDX5_9BACL</name>
<reference evidence="3" key="1">
    <citation type="journal article" date="2019" name="Int. J. Syst. Evol. Microbiol.">
        <title>The Global Catalogue of Microorganisms (GCM) 10K type strain sequencing project: providing services to taxonomists for standard genome sequencing and annotation.</title>
        <authorList>
            <consortium name="The Broad Institute Genomics Platform"/>
            <consortium name="The Broad Institute Genome Sequencing Center for Infectious Disease"/>
            <person name="Wu L."/>
            <person name="Ma J."/>
        </authorList>
    </citation>
    <scope>NUCLEOTIDE SEQUENCE [LARGE SCALE GENOMIC DNA]</scope>
    <source>
        <strain evidence="3">CGMCC 1.12404</strain>
    </source>
</reference>